<dbReference type="SFLD" id="SFLDG01129">
    <property type="entry name" value="C1.5:_HAD__Beta-PGM__Phosphata"/>
    <property type="match status" value="1"/>
</dbReference>
<dbReference type="InterPro" id="IPR023198">
    <property type="entry name" value="PGP-like_dom2"/>
</dbReference>
<dbReference type="InterPro" id="IPR023214">
    <property type="entry name" value="HAD_sf"/>
</dbReference>
<dbReference type="Gramene" id="KCW47338">
    <property type="protein sequence ID" value="KCW47338"/>
    <property type="gene ID" value="EUGRSUZ_K01125"/>
</dbReference>
<protein>
    <recommendedName>
        <fullName evidence="2">Riboflavin kinase</fullName>
    </recommendedName>
</protein>
<evidence type="ECO:0008006" key="2">
    <source>
        <dbReference type="Google" id="ProtNLM"/>
    </source>
</evidence>
<dbReference type="AlphaFoldDB" id="A0A059A0M1"/>
<dbReference type="GO" id="GO:0006771">
    <property type="term" value="P:riboflavin metabolic process"/>
    <property type="evidence" value="ECO:0000318"/>
    <property type="project" value="GO_Central"/>
</dbReference>
<dbReference type="PANTHER" id="PTHR18901">
    <property type="entry name" value="2-DEOXYGLUCOSE-6-PHOSPHATE PHOSPHATASE 2"/>
    <property type="match status" value="1"/>
</dbReference>
<gene>
    <name evidence="1" type="ORF">EUGRSUZ_K01125</name>
</gene>
<dbReference type="Gene3D" id="3.40.50.1000">
    <property type="entry name" value="HAD superfamily/HAD-like"/>
    <property type="match status" value="1"/>
</dbReference>
<dbReference type="OMA" id="NTHEVFK"/>
<dbReference type="EMBL" id="KK198763">
    <property type="protein sequence ID" value="KCW47338.1"/>
    <property type="molecule type" value="Genomic_DNA"/>
</dbReference>
<dbReference type="Gene3D" id="1.10.150.240">
    <property type="entry name" value="Putative phosphatase, domain 2"/>
    <property type="match status" value="1"/>
</dbReference>
<dbReference type="InterPro" id="IPR006439">
    <property type="entry name" value="HAD-SF_hydro_IA"/>
</dbReference>
<dbReference type="Pfam" id="PF13419">
    <property type="entry name" value="HAD_2"/>
    <property type="match status" value="1"/>
</dbReference>
<dbReference type="SUPFAM" id="SSF56784">
    <property type="entry name" value="HAD-like"/>
    <property type="match status" value="1"/>
</dbReference>
<dbReference type="PRINTS" id="PR00413">
    <property type="entry name" value="HADHALOGNASE"/>
</dbReference>
<reference evidence="1" key="1">
    <citation type="submission" date="2013-07" db="EMBL/GenBank/DDBJ databases">
        <title>The genome of Eucalyptus grandis.</title>
        <authorList>
            <person name="Schmutz J."/>
            <person name="Hayes R."/>
            <person name="Myburg A."/>
            <person name="Tuskan G."/>
            <person name="Grattapaglia D."/>
            <person name="Rokhsar D.S."/>
        </authorList>
    </citation>
    <scope>NUCLEOTIDE SEQUENCE</scope>
    <source>
        <tissue evidence="1">Leaf extractions</tissue>
    </source>
</reference>
<dbReference type="GO" id="GO:0008531">
    <property type="term" value="F:riboflavin kinase activity"/>
    <property type="evidence" value="ECO:0000318"/>
    <property type="project" value="GO_Central"/>
</dbReference>
<dbReference type="InterPro" id="IPR041492">
    <property type="entry name" value="HAD_2"/>
</dbReference>
<dbReference type="InterPro" id="IPR036412">
    <property type="entry name" value="HAD-like_sf"/>
</dbReference>
<dbReference type="InParanoid" id="A0A059A0M1"/>
<dbReference type="eggNOG" id="KOG2914">
    <property type="taxonomic scope" value="Eukaryota"/>
</dbReference>
<organism evidence="1">
    <name type="scientific">Eucalyptus grandis</name>
    <name type="common">Flooded gum</name>
    <dbReference type="NCBI Taxonomy" id="71139"/>
    <lineage>
        <taxon>Eukaryota</taxon>
        <taxon>Viridiplantae</taxon>
        <taxon>Streptophyta</taxon>
        <taxon>Embryophyta</taxon>
        <taxon>Tracheophyta</taxon>
        <taxon>Spermatophyta</taxon>
        <taxon>Magnoliopsida</taxon>
        <taxon>eudicotyledons</taxon>
        <taxon>Gunneridae</taxon>
        <taxon>Pentapetalae</taxon>
        <taxon>rosids</taxon>
        <taxon>malvids</taxon>
        <taxon>Myrtales</taxon>
        <taxon>Myrtaceae</taxon>
        <taxon>Myrtoideae</taxon>
        <taxon>Eucalypteae</taxon>
        <taxon>Eucalyptus</taxon>
    </lineage>
</organism>
<dbReference type="GO" id="GO:0009398">
    <property type="term" value="P:FMN biosynthetic process"/>
    <property type="evidence" value="ECO:0000318"/>
    <property type="project" value="GO_Central"/>
</dbReference>
<name>A0A059A0M1_EUCGR</name>
<dbReference type="NCBIfam" id="TIGR01509">
    <property type="entry name" value="HAD-SF-IA-v3"/>
    <property type="match status" value="1"/>
</dbReference>
<dbReference type="SFLD" id="SFLDS00003">
    <property type="entry name" value="Haloacid_Dehalogenase"/>
    <property type="match status" value="1"/>
</dbReference>
<evidence type="ECO:0000313" key="1">
    <source>
        <dbReference type="EMBL" id="KCW47338.1"/>
    </source>
</evidence>
<sequence length="372" mass="40462">MSCPSCNSCSAKPDPPVLAVVLDLDGTLLDTEVGGKGALREFLGKYGKVLDEGNDKRLGKTLKETAVAMIADYDLPLTPDQYVEEIVPMYRQGWAKARALPGANRLIKHLQKCGVPFALASNSLREYIDAKICCQQGWKECFSVIVGSDEVQSGKPSPDLFIEAARRMGMDATCCLVIEDSMVGVQAAKAAKMKVVAVPSYTEADCSSMADSVLHSLLEFRPEIWGLPPFDDWVNNALPIETMVLSCQHVNGSLYEIEEDGMYALPAQAAGVYFGWAQIGPCTIFKAVAGIIFDSPSAVRKLHLCSIDGSVDRVSDQRMQLSLVGFIRGFGPKDVVLMDKIIDKRDKSIASSSLELPEFTRCSNPSFSDSKI</sequence>
<dbReference type="FunFam" id="3.40.50.1000:FF:000119">
    <property type="entry name" value="Bifunctional riboflavin kinase/FMN phosphatase"/>
    <property type="match status" value="1"/>
</dbReference>
<proteinExistence type="predicted"/>
<accession>A0A059A0M1</accession>
<dbReference type="STRING" id="71139.A0A059A0M1"/>
<dbReference type="PANTHER" id="PTHR18901:SF44">
    <property type="entry name" value="OS01G0757900 PROTEIN"/>
    <property type="match status" value="1"/>
</dbReference>